<comment type="caution">
    <text evidence="2">The sequence shown here is derived from an EMBL/GenBank/DDBJ whole genome shotgun (WGS) entry which is preliminary data.</text>
</comment>
<dbReference type="Gene3D" id="3.30.565.10">
    <property type="entry name" value="Histidine kinase-like ATPase, C-terminal domain"/>
    <property type="match status" value="1"/>
</dbReference>
<dbReference type="GO" id="GO:0005524">
    <property type="term" value="F:ATP binding"/>
    <property type="evidence" value="ECO:0007669"/>
    <property type="project" value="UniProtKB-KW"/>
</dbReference>
<evidence type="ECO:0000259" key="1">
    <source>
        <dbReference type="Pfam" id="PF13581"/>
    </source>
</evidence>
<dbReference type="RefSeq" id="WP_161762360.1">
    <property type="nucleotide sequence ID" value="NZ_JAAATX020000006.1"/>
</dbReference>
<keyword evidence="2" id="KW-0067">ATP-binding</keyword>
<accession>A0ABS6J5X0</accession>
<keyword evidence="3" id="KW-1185">Reference proteome</keyword>
<name>A0ABS6J5X0_9RHOB</name>
<dbReference type="Pfam" id="PF13581">
    <property type="entry name" value="HATPase_c_2"/>
    <property type="match status" value="1"/>
</dbReference>
<feature type="domain" description="Histidine kinase/HSP90-like ATPase" evidence="1">
    <location>
        <begin position="12"/>
        <end position="132"/>
    </location>
</feature>
<dbReference type="Proteomes" id="UP000731907">
    <property type="component" value="Unassembled WGS sequence"/>
</dbReference>
<sequence>MPCARRSERHVIAADPAAVRGLLQRLESDPALARLTAEERDCTLLVLAEALNNVVEHGYAGGAGWIGLLPGRGPAGRAWRIVDAAGPVPRGAVRAAMPAGAAEGGFGWPLILALTERVRMRRQRGMNVLSLCVRAGD</sequence>
<evidence type="ECO:0000313" key="2">
    <source>
        <dbReference type="EMBL" id="MBU9698249.1"/>
    </source>
</evidence>
<keyword evidence="2" id="KW-0547">Nucleotide-binding</keyword>
<protein>
    <submittedName>
        <fullName evidence="2">ATP-binding protein</fullName>
    </submittedName>
</protein>
<gene>
    <name evidence="2" type="ORF">GU927_010375</name>
</gene>
<dbReference type="CDD" id="cd16936">
    <property type="entry name" value="HATPase_RsbW-like"/>
    <property type="match status" value="1"/>
</dbReference>
<dbReference type="InterPro" id="IPR003594">
    <property type="entry name" value="HATPase_dom"/>
</dbReference>
<dbReference type="EMBL" id="JAAATX020000006">
    <property type="protein sequence ID" value="MBU9698249.1"/>
    <property type="molecule type" value="Genomic_DNA"/>
</dbReference>
<dbReference type="InterPro" id="IPR036890">
    <property type="entry name" value="HATPase_C_sf"/>
</dbReference>
<evidence type="ECO:0000313" key="3">
    <source>
        <dbReference type="Proteomes" id="UP000731907"/>
    </source>
</evidence>
<organism evidence="2 3">
    <name type="scientific">Paragemmobacter amnigenus</name>
    <dbReference type="NCBI Taxonomy" id="2852097"/>
    <lineage>
        <taxon>Bacteria</taxon>
        <taxon>Pseudomonadati</taxon>
        <taxon>Pseudomonadota</taxon>
        <taxon>Alphaproteobacteria</taxon>
        <taxon>Rhodobacterales</taxon>
        <taxon>Paracoccaceae</taxon>
        <taxon>Paragemmobacter</taxon>
    </lineage>
</organism>
<proteinExistence type="predicted"/>
<reference evidence="2 3" key="1">
    <citation type="submission" date="2021-06" db="EMBL/GenBank/DDBJ databases">
        <title>Rhodobacteraceae bacterium strain HSP-20.</title>
        <authorList>
            <person name="Chen W.-M."/>
        </authorList>
    </citation>
    <scope>NUCLEOTIDE SEQUENCE [LARGE SCALE GENOMIC DNA]</scope>
    <source>
        <strain evidence="2 3">HSP-20</strain>
    </source>
</reference>